<keyword evidence="2" id="KW-1003">Cell membrane</keyword>
<organism evidence="7 8">
    <name type="scientific">Pseudosulfitobacter koreensis</name>
    <dbReference type="NCBI Taxonomy" id="2968472"/>
    <lineage>
        <taxon>Bacteria</taxon>
        <taxon>Pseudomonadati</taxon>
        <taxon>Pseudomonadota</taxon>
        <taxon>Alphaproteobacteria</taxon>
        <taxon>Rhodobacterales</taxon>
        <taxon>Roseobacteraceae</taxon>
        <taxon>Pseudosulfitobacter</taxon>
    </lineage>
</organism>
<keyword evidence="4 6" id="KW-1133">Transmembrane helix</keyword>
<feature type="transmembrane region" description="Helical" evidence="6">
    <location>
        <begin position="210"/>
        <end position="230"/>
    </location>
</feature>
<comment type="subcellular location">
    <subcellularLocation>
        <location evidence="1">Cell membrane</location>
        <topology evidence="1">Multi-pass membrane protein</topology>
    </subcellularLocation>
</comment>
<protein>
    <submittedName>
        <fullName evidence="7">YihY/virulence factor BrkB family protein</fullName>
    </submittedName>
</protein>
<reference evidence="7" key="1">
    <citation type="submission" date="2022-07" db="EMBL/GenBank/DDBJ databases">
        <title>Pseudosulfitobacter sp. strain AP-MA-4, whole genome sequence.</title>
        <authorList>
            <person name="Jiang Y."/>
        </authorList>
    </citation>
    <scope>NUCLEOTIDE SEQUENCE</scope>
    <source>
        <strain evidence="7">AP-MA-4</strain>
    </source>
</reference>
<evidence type="ECO:0000256" key="5">
    <source>
        <dbReference type="ARBA" id="ARBA00023136"/>
    </source>
</evidence>
<evidence type="ECO:0000313" key="7">
    <source>
        <dbReference type="EMBL" id="MCR8825272.1"/>
    </source>
</evidence>
<evidence type="ECO:0000256" key="4">
    <source>
        <dbReference type="ARBA" id="ARBA00022989"/>
    </source>
</evidence>
<comment type="caution">
    <text evidence="7">The sequence shown here is derived from an EMBL/GenBank/DDBJ whole genome shotgun (WGS) entry which is preliminary data.</text>
</comment>
<evidence type="ECO:0000256" key="1">
    <source>
        <dbReference type="ARBA" id="ARBA00004651"/>
    </source>
</evidence>
<evidence type="ECO:0000256" key="3">
    <source>
        <dbReference type="ARBA" id="ARBA00022692"/>
    </source>
</evidence>
<dbReference type="Proteomes" id="UP001165396">
    <property type="component" value="Unassembled WGS sequence"/>
</dbReference>
<feature type="transmembrane region" description="Helical" evidence="6">
    <location>
        <begin position="242"/>
        <end position="261"/>
    </location>
</feature>
<feature type="transmembrane region" description="Helical" evidence="6">
    <location>
        <begin position="90"/>
        <end position="108"/>
    </location>
</feature>
<accession>A0ABT1YWM9</accession>
<feature type="transmembrane region" description="Helical" evidence="6">
    <location>
        <begin position="156"/>
        <end position="182"/>
    </location>
</feature>
<dbReference type="EMBL" id="JANKJG010000001">
    <property type="protein sequence ID" value="MCR8825272.1"/>
    <property type="molecule type" value="Genomic_DNA"/>
</dbReference>
<evidence type="ECO:0000313" key="8">
    <source>
        <dbReference type="Proteomes" id="UP001165396"/>
    </source>
</evidence>
<dbReference type="Pfam" id="PF03631">
    <property type="entry name" value="Virul_fac_BrkB"/>
    <property type="match status" value="1"/>
</dbReference>
<keyword evidence="5 6" id="KW-0472">Membrane</keyword>
<name>A0ABT1YWM9_9RHOB</name>
<feature type="transmembrane region" description="Helical" evidence="6">
    <location>
        <begin position="267"/>
        <end position="294"/>
    </location>
</feature>
<dbReference type="RefSeq" id="WP_258292944.1">
    <property type="nucleotide sequence ID" value="NZ_JANKJG010000001.1"/>
</dbReference>
<sequence>MEKRQLTEAGRDAVITHGIVTDNPEWLLRGNGWRGAWGVTREAALRLWSDDAFGLAGNVAFRVILAVFPFLIFTSSMTAFVGSQSMADDLVSFLIAIVPATLIEPIVSEVRQVMTVQRGGVLSTGILLTIWFALGGVDGVRVGLNRAYGVRETRSWYVLYPVMILMVVIGSLVLVLVGYLVVLAPRAGSWLHILFPGFDPASVTIGLVRYPAAAIILALSLFLAHVFLPARRTRFSSIYPGVLLTVATWTSLTAAFSFYLANFATYATYYGGLAGIVAALYFLYLAALVLIFGGELNRAIRIRRLARALRQDPDSN</sequence>
<gene>
    <name evidence="7" type="ORF">NTA49_01850</name>
</gene>
<dbReference type="InterPro" id="IPR017039">
    <property type="entry name" value="Virul_fac_BrkB"/>
</dbReference>
<keyword evidence="8" id="KW-1185">Reference proteome</keyword>
<dbReference type="PIRSF" id="PIRSF035875">
    <property type="entry name" value="RNase_BN"/>
    <property type="match status" value="1"/>
</dbReference>
<proteinExistence type="predicted"/>
<feature type="transmembrane region" description="Helical" evidence="6">
    <location>
        <begin position="120"/>
        <end position="144"/>
    </location>
</feature>
<keyword evidence="3 6" id="KW-0812">Transmembrane</keyword>
<evidence type="ECO:0000256" key="2">
    <source>
        <dbReference type="ARBA" id="ARBA00022475"/>
    </source>
</evidence>
<dbReference type="PANTHER" id="PTHR30213:SF0">
    <property type="entry name" value="UPF0761 MEMBRANE PROTEIN YIHY"/>
    <property type="match status" value="1"/>
</dbReference>
<feature type="transmembrane region" description="Helical" evidence="6">
    <location>
        <begin position="59"/>
        <end position="83"/>
    </location>
</feature>
<dbReference type="NCBIfam" id="TIGR00765">
    <property type="entry name" value="yihY_not_rbn"/>
    <property type="match status" value="1"/>
</dbReference>
<evidence type="ECO:0000256" key="6">
    <source>
        <dbReference type="SAM" id="Phobius"/>
    </source>
</evidence>
<dbReference type="PANTHER" id="PTHR30213">
    <property type="entry name" value="INNER MEMBRANE PROTEIN YHJD"/>
    <property type="match status" value="1"/>
</dbReference>